<dbReference type="Proteomes" id="UP000005824">
    <property type="component" value="Unassembled WGS sequence"/>
</dbReference>
<dbReference type="AlphaFoldDB" id="B4D4B6"/>
<dbReference type="EMBL" id="ABVL01000011">
    <property type="protein sequence ID" value="EDY18717.1"/>
    <property type="molecule type" value="Genomic_DNA"/>
</dbReference>
<dbReference type="InParanoid" id="B4D4B6"/>
<proteinExistence type="predicted"/>
<gene>
    <name evidence="1" type="ORF">CfE428DRAFT_3754</name>
</gene>
<evidence type="ECO:0000313" key="2">
    <source>
        <dbReference type="Proteomes" id="UP000005824"/>
    </source>
</evidence>
<sequence>MVGALATAGHFTGVEQRKHLASLALDTIKQEQIPNAEIIHTNVTAIDFSAYGAYYLFNPFEENLFKMGRIDSSLELSMEMYNQYTRHVAGELARVPLGTRVATYCGLCDEIPAGYKCEESHFDDALKFWRKTKE</sequence>
<keyword evidence="2" id="KW-1185">Reference proteome</keyword>
<accession>B4D4B6</accession>
<evidence type="ECO:0000313" key="1">
    <source>
        <dbReference type="EMBL" id="EDY18717.1"/>
    </source>
</evidence>
<dbReference type="STRING" id="497964.CfE428DRAFT_3754"/>
<protein>
    <submittedName>
        <fullName evidence="1">Uncharacterized protein</fullName>
    </submittedName>
</protein>
<reference evidence="1 2" key="1">
    <citation type="journal article" date="2011" name="J. Bacteriol.">
        <title>Genome sequence of Chthoniobacter flavus Ellin428, an aerobic heterotrophic soil bacterium.</title>
        <authorList>
            <person name="Kant R."/>
            <person name="van Passel M.W."/>
            <person name="Palva A."/>
            <person name="Lucas S."/>
            <person name="Lapidus A."/>
            <person name="Glavina Del Rio T."/>
            <person name="Dalin E."/>
            <person name="Tice H."/>
            <person name="Bruce D."/>
            <person name="Goodwin L."/>
            <person name="Pitluck S."/>
            <person name="Larimer F.W."/>
            <person name="Land M.L."/>
            <person name="Hauser L."/>
            <person name="Sangwan P."/>
            <person name="de Vos W.M."/>
            <person name="Janssen P.H."/>
            <person name="Smidt H."/>
        </authorList>
    </citation>
    <scope>NUCLEOTIDE SEQUENCE [LARGE SCALE GENOMIC DNA]</scope>
    <source>
        <strain evidence="1 2">Ellin428</strain>
    </source>
</reference>
<name>B4D4B6_9BACT</name>
<comment type="caution">
    <text evidence="1">The sequence shown here is derived from an EMBL/GenBank/DDBJ whole genome shotgun (WGS) entry which is preliminary data.</text>
</comment>
<dbReference type="eggNOG" id="COG0220">
    <property type="taxonomic scope" value="Bacteria"/>
</dbReference>
<organism evidence="1 2">
    <name type="scientific">Chthoniobacter flavus Ellin428</name>
    <dbReference type="NCBI Taxonomy" id="497964"/>
    <lineage>
        <taxon>Bacteria</taxon>
        <taxon>Pseudomonadati</taxon>
        <taxon>Verrucomicrobiota</taxon>
        <taxon>Spartobacteria</taxon>
        <taxon>Chthoniobacterales</taxon>
        <taxon>Chthoniobacteraceae</taxon>
        <taxon>Chthoniobacter</taxon>
    </lineage>
</organism>